<dbReference type="PANTHER" id="PTHR44329:SF214">
    <property type="entry name" value="PROTEIN KINASE DOMAIN-CONTAINING PROTEIN"/>
    <property type="match status" value="1"/>
</dbReference>
<evidence type="ECO:0000313" key="2">
    <source>
        <dbReference type="EMBL" id="KIO22245.1"/>
    </source>
</evidence>
<dbReference type="PIRSF" id="PIRSF000654">
    <property type="entry name" value="Integrin-linked_kinase"/>
    <property type="match status" value="1"/>
</dbReference>
<keyword evidence="3" id="KW-1185">Reference proteome</keyword>
<dbReference type="GO" id="GO:0005524">
    <property type="term" value="F:ATP binding"/>
    <property type="evidence" value="ECO:0007669"/>
    <property type="project" value="InterPro"/>
</dbReference>
<dbReference type="OrthoDB" id="5966500at2759"/>
<dbReference type="STRING" id="1051891.A0A0C3Q1T6"/>
<dbReference type="Gene3D" id="1.10.510.10">
    <property type="entry name" value="Transferase(Phosphotransferase) domain 1"/>
    <property type="match status" value="1"/>
</dbReference>
<sequence length="223" mass="24943">EQRLKREVLVWTRVQHRNIHPLLGFWSQPSPRLISTWCRHGNLTDYLRSNPDLSRFEKTIQAARGLAYLHAQSPPICHADIKPENILVNDLREAVLSDFGLSRVMVELSLSTGLTTSDGPKGTHNYMAPEFFEVEGPRPTCESDVFAFGGLVLAVLSGRPPFAGLPSANIILSVVQGQHPKLDQHPPLKAEDSLWLLMVKCWAQKRDLRPPMIEVVNEVSPAS</sequence>
<accession>A0A0C3Q1T6</accession>
<dbReference type="InterPro" id="IPR001245">
    <property type="entry name" value="Ser-Thr/Tyr_kinase_cat_dom"/>
</dbReference>
<dbReference type="SMART" id="SM00220">
    <property type="entry name" value="S_TKc"/>
    <property type="match status" value="1"/>
</dbReference>
<protein>
    <submittedName>
        <fullName evidence="2">Carbohydrate-binding module family 1 protein</fullName>
    </submittedName>
</protein>
<feature type="non-terminal residue" evidence="2">
    <location>
        <position position="1"/>
    </location>
</feature>
<reference evidence="2 3" key="1">
    <citation type="submission" date="2014-04" db="EMBL/GenBank/DDBJ databases">
        <authorList>
            <consortium name="DOE Joint Genome Institute"/>
            <person name="Kuo A."/>
            <person name="Girlanda M."/>
            <person name="Perotto S."/>
            <person name="Kohler A."/>
            <person name="Nagy L.G."/>
            <person name="Floudas D."/>
            <person name="Copeland A."/>
            <person name="Barry K.W."/>
            <person name="Cichocki N."/>
            <person name="Veneault-Fourrey C."/>
            <person name="LaButti K."/>
            <person name="Lindquist E.A."/>
            <person name="Lipzen A."/>
            <person name="Lundell T."/>
            <person name="Morin E."/>
            <person name="Murat C."/>
            <person name="Sun H."/>
            <person name="Tunlid A."/>
            <person name="Henrissat B."/>
            <person name="Grigoriev I.V."/>
            <person name="Hibbett D.S."/>
            <person name="Martin F."/>
            <person name="Nordberg H.P."/>
            <person name="Cantor M.N."/>
            <person name="Hua S.X."/>
        </authorList>
    </citation>
    <scope>NUCLEOTIDE SEQUENCE [LARGE SCALE GENOMIC DNA]</scope>
    <source>
        <strain evidence="2 3">MUT 4182</strain>
    </source>
</reference>
<dbReference type="InterPro" id="IPR011009">
    <property type="entry name" value="Kinase-like_dom_sf"/>
</dbReference>
<dbReference type="InterPro" id="IPR008271">
    <property type="entry name" value="Ser/Thr_kinase_AS"/>
</dbReference>
<feature type="domain" description="Protein kinase" evidence="1">
    <location>
        <begin position="1"/>
        <end position="223"/>
    </location>
</feature>
<evidence type="ECO:0000259" key="1">
    <source>
        <dbReference type="PROSITE" id="PS50011"/>
    </source>
</evidence>
<dbReference type="Proteomes" id="UP000054248">
    <property type="component" value="Unassembled WGS sequence"/>
</dbReference>
<evidence type="ECO:0000313" key="3">
    <source>
        <dbReference type="Proteomes" id="UP000054248"/>
    </source>
</evidence>
<dbReference type="EMBL" id="KN823115">
    <property type="protein sequence ID" value="KIO22245.1"/>
    <property type="molecule type" value="Genomic_DNA"/>
</dbReference>
<organism evidence="2 3">
    <name type="scientific">Tulasnella calospora MUT 4182</name>
    <dbReference type="NCBI Taxonomy" id="1051891"/>
    <lineage>
        <taxon>Eukaryota</taxon>
        <taxon>Fungi</taxon>
        <taxon>Dikarya</taxon>
        <taxon>Basidiomycota</taxon>
        <taxon>Agaricomycotina</taxon>
        <taxon>Agaricomycetes</taxon>
        <taxon>Cantharellales</taxon>
        <taxon>Tulasnellaceae</taxon>
        <taxon>Tulasnella</taxon>
    </lineage>
</organism>
<dbReference type="InterPro" id="IPR051681">
    <property type="entry name" value="Ser/Thr_Kinases-Pseudokinases"/>
</dbReference>
<dbReference type="Pfam" id="PF07714">
    <property type="entry name" value="PK_Tyr_Ser-Thr"/>
    <property type="match status" value="1"/>
</dbReference>
<gene>
    <name evidence="2" type="ORF">M407DRAFT_79450</name>
</gene>
<reference evidence="3" key="2">
    <citation type="submission" date="2015-01" db="EMBL/GenBank/DDBJ databases">
        <title>Evolutionary Origins and Diversification of the Mycorrhizal Mutualists.</title>
        <authorList>
            <consortium name="DOE Joint Genome Institute"/>
            <consortium name="Mycorrhizal Genomics Consortium"/>
            <person name="Kohler A."/>
            <person name="Kuo A."/>
            <person name="Nagy L.G."/>
            <person name="Floudas D."/>
            <person name="Copeland A."/>
            <person name="Barry K.W."/>
            <person name="Cichocki N."/>
            <person name="Veneault-Fourrey C."/>
            <person name="LaButti K."/>
            <person name="Lindquist E.A."/>
            <person name="Lipzen A."/>
            <person name="Lundell T."/>
            <person name="Morin E."/>
            <person name="Murat C."/>
            <person name="Riley R."/>
            <person name="Ohm R."/>
            <person name="Sun H."/>
            <person name="Tunlid A."/>
            <person name="Henrissat B."/>
            <person name="Grigoriev I.V."/>
            <person name="Hibbett D.S."/>
            <person name="Martin F."/>
        </authorList>
    </citation>
    <scope>NUCLEOTIDE SEQUENCE [LARGE SCALE GENOMIC DNA]</scope>
    <source>
        <strain evidence="3">MUT 4182</strain>
    </source>
</reference>
<dbReference type="PROSITE" id="PS00108">
    <property type="entry name" value="PROTEIN_KINASE_ST"/>
    <property type="match status" value="1"/>
</dbReference>
<proteinExistence type="predicted"/>
<dbReference type="HOGENOM" id="CLU_000288_7_18_1"/>
<dbReference type="SUPFAM" id="SSF56112">
    <property type="entry name" value="Protein kinase-like (PK-like)"/>
    <property type="match status" value="1"/>
</dbReference>
<dbReference type="InterPro" id="IPR000719">
    <property type="entry name" value="Prot_kinase_dom"/>
</dbReference>
<dbReference type="PANTHER" id="PTHR44329">
    <property type="entry name" value="SERINE/THREONINE-PROTEIN KINASE TNNI3K-RELATED"/>
    <property type="match status" value="1"/>
</dbReference>
<dbReference type="AlphaFoldDB" id="A0A0C3Q1T6"/>
<dbReference type="GO" id="GO:0004674">
    <property type="term" value="F:protein serine/threonine kinase activity"/>
    <property type="evidence" value="ECO:0007669"/>
    <property type="project" value="TreeGrafter"/>
</dbReference>
<dbReference type="PROSITE" id="PS50011">
    <property type="entry name" value="PROTEIN_KINASE_DOM"/>
    <property type="match status" value="1"/>
</dbReference>
<name>A0A0C3Q1T6_9AGAM</name>